<keyword evidence="1" id="KW-0812">Transmembrane</keyword>
<comment type="caution">
    <text evidence="2">The sequence shown here is derived from an EMBL/GenBank/DDBJ whole genome shotgun (WGS) entry which is preliminary data.</text>
</comment>
<gene>
    <name evidence="2" type="ORF">ACFQKD_13070</name>
</gene>
<sequence>MTRTRSDLLWVLVFAVLVAFAIPWFLWGDATVVAGLPLWLWWHVGWMVLATVAFYAFTRTGGWDRGVDAEVIRRG</sequence>
<keyword evidence="3" id="KW-1185">Reference proteome</keyword>
<dbReference type="EMBL" id="JBHTAG010000003">
    <property type="protein sequence ID" value="MFC7098236.1"/>
    <property type="molecule type" value="Genomic_DNA"/>
</dbReference>
<feature type="transmembrane region" description="Helical" evidence="1">
    <location>
        <begin position="7"/>
        <end position="27"/>
    </location>
</feature>
<dbReference type="GeneID" id="79270841"/>
<protein>
    <submittedName>
        <fullName evidence="2">DUF3311 domain-containing protein</fullName>
    </submittedName>
</protein>
<accession>A0ABD5WY54</accession>
<organism evidence="2 3">
    <name type="scientific">Halobaculum marinum</name>
    <dbReference type="NCBI Taxonomy" id="3031996"/>
    <lineage>
        <taxon>Archaea</taxon>
        <taxon>Methanobacteriati</taxon>
        <taxon>Methanobacteriota</taxon>
        <taxon>Stenosarchaea group</taxon>
        <taxon>Halobacteria</taxon>
        <taxon>Halobacteriales</taxon>
        <taxon>Haloferacaceae</taxon>
        <taxon>Halobaculum</taxon>
    </lineage>
</organism>
<keyword evidence="1" id="KW-1133">Transmembrane helix</keyword>
<evidence type="ECO:0000256" key="1">
    <source>
        <dbReference type="SAM" id="Phobius"/>
    </source>
</evidence>
<evidence type="ECO:0000313" key="2">
    <source>
        <dbReference type="EMBL" id="MFC7098236.1"/>
    </source>
</evidence>
<dbReference type="RefSeq" id="WP_276239402.1">
    <property type="nucleotide sequence ID" value="NZ_CP119989.1"/>
</dbReference>
<feature type="transmembrane region" description="Helical" evidence="1">
    <location>
        <begin position="39"/>
        <end position="57"/>
    </location>
</feature>
<evidence type="ECO:0000313" key="3">
    <source>
        <dbReference type="Proteomes" id="UP001596388"/>
    </source>
</evidence>
<dbReference type="Pfam" id="PF11755">
    <property type="entry name" value="DUF3311"/>
    <property type="match status" value="1"/>
</dbReference>
<name>A0ABD5WY54_9EURY</name>
<dbReference type="Proteomes" id="UP001596388">
    <property type="component" value="Unassembled WGS sequence"/>
</dbReference>
<dbReference type="InterPro" id="IPR021741">
    <property type="entry name" value="DUF3311"/>
</dbReference>
<keyword evidence="1" id="KW-0472">Membrane</keyword>
<reference evidence="2 3" key="1">
    <citation type="journal article" date="2019" name="Int. J. Syst. Evol. Microbiol.">
        <title>The Global Catalogue of Microorganisms (GCM) 10K type strain sequencing project: providing services to taxonomists for standard genome sequencing and annotation.</title>
        <authorList>
            <consortium name="The Broad Institute Genomics Platform"/>
            <consortium name="The Broad Institute Genome Sequencing Center for Infectious Disease"/>
            <person name="Wu L."/>
            <person name="Ma J."/>
        </authorList>
    </citation>
    <scope>NUCLEOTIDE SEQUENCE [LARGE SCALE GENOMIC DNA]</scope>
    <source>
        <strain evidence="2 3">DT55</strain>
    </source>
</reference>
<proteinExistence type="predicted"/>
<dbReference type="AlphaFoldDB" id="A0ABD5WY54"/>